<proteinExistence type="predicted"/>
<dbReference type="PANTHER" id="PTHR30273:SF2">
    <property type="entry name" value="PROTEIN FECR"/>
    <property type="match status" value="1"/>
</dbReference>
<dbReference type="GO" id="GO:0016989">
    <property type="term" value="F:sigma factor antagonist activity"/>
    <property type="evidence" value="ECO:0007669"/>
    <property type="project" value="TreeGrafter"/>
</dbReference>
<dbReference type="InterPro" id="IPR006860">
    <property type="entry name" value="FecR"/>
</dbReference>
<organism evidence="3 4">
    <name type="scientific">Pandoraea apista</name>
    <dbReference type="NCBI Taxonomy" id="93218"/>
    <lineage>
        <taxon>Bacteria</taxon>
        <taxon>Pseudomonadati</taxon>
        <taxon>Pseudomonadota</taxon>
        <taxon>Betaproteobacteria</taxon>
        <taxon>Burkholderiales</taxon>
        <taxon>Burkholderiaceae</taxon>
        <taxon>Pandoraea</taxon>
    </lineage>
</organism>
<dbReference type="OrthoDB" id="1100567at2"/>
<evidence type="ECO:0000259" key="1">
    <source>
        <dbReference type="Pfam" id="PF04773"/>
    </source>
</evidence>
<dbReference type="Proteomes" id="UP000364291">
    <property type="component" value="Unassembled WGS sequence"/>
</dbReference>
<evidence type="ECO:0000259" key="2">
    <source>
        <dbReference type="Pfam" id="PF16220"/>
    </source>
</evidence>
<dbReference type="InterPro" id="IPR032623">
    <property type="entry name" value="FecR_N"/>
</dbReference>
<dbReference type="Gene3D" id="2.60.120.1440">
    <property type="match status" value="1"/>
</dbReference>
<dbReference type="EMBL" id="CABPSX010000015">
    <property type="protein sequence ID" value="VVG74040.1"/>
    <property type="molecule type" value="Genomic_DNA"/>
</dbReference>
<gene>
    <name evidence="3" type="ORF">PAP18089_05052</name>
</gene>
<dbReference type="PIRSF" id="PIRSF018266">
    <property type="entry name" value="FecR"/>
    <property type="match status" value="1"/>
</dbReference>
<evidence type="ECO:0008006" key="5">
    <source>
        <dbReference type="Google" id="ProtNLM"/>
    </source>
</evidence>
<dbReference type="KEGG" id="papi:SG18_00340"/>
<feature type="domain" description="FecR N-terminal" evidence="2">
    <location>
        <begin position="19"/>
        <end position="59"/>
    </location>
</feature>
<reference evidence="3 4" key="1">
    <citation type="submission" date="2019-08" db="EMBL/GenBank/DDBJ databases">
        <authorList>
            <person name="Peeters C."/>
        </authorList>
    </citation>
    <scope>NUCLEOTIDE SEQUENCE [LARGE SCALE GENOMIC DNA]</scope>
    <source>
        <strain evidence="3 4">LMG 18089</strain>
    </source>
</reference>
<feature type="domain" description="FecR protein" evidence="1">
    <location>
        <begin position="129"/>
        <end position="221"/>
    </location>
</feature>
<dbReference type="Pfam" id="PF04773">
    <property type="entry name" value="FecR"/>
    <property type="match status" value="1"/>
</dbReference>
<accession>A0A5E5PCJ5</accession>
<sequence>MLNFPDSRVEPDLPDPLRQDAHAWLARLTSGAATQDDAAAFQRWCATSPRHRQAFEEARDQWRLLQPAVGGLLASRPDVAEHHRRTLREPRVGRRAFLGTALGAVAATGVALIHPPFDLWTPVGEWRADYRTAVGEQRTVTLADQVRVTMNTRTSVRRLASGGQTVGLDLLGGEAAFDVLSADRAFDVVAGAGRSVADSGRFEVRYLDGNACVTCLRGRVRVEHPGGTRTLLASQQAKYDDRLVSVATTVDAADVSAWRRGELVFKRAPLADVITEINRYRQGRVVLMSSSEADKTLSARFQLGALDVALVQIQRSFGLSARSLPGGVVVLS</sequence>
<dbReference type="InterPro" id="IPR012373">
    <property type="entry name" value="Ferrdict_sens_TM"/>
</dbReference>
<protein>
    <recommendedName>
        <fullName evidence="5">Fe2+-dicitrate sensor, membrane protein</fullName>
    </recommendedName>
</protein>
<dbReference type="AlphaFoldDB" id="A0A5E5PCJ5"/>
<name>A0A5E5PCJ5_9BURK</name>
<evidence type="ECO:0000313" key="4">
    <source>
        <dbReference type="Proteomes" id="UP000364291"/>
    </source>
</evidence>
<evidence type="ECO:0000313" key="3">
    <source>
        <dbReference type="EMBL" id="VVG74040.1"/>
    </source>
</evidence>
<dbReference type="RefSeq" id="WP_042112076.1">
    <property type="nucleotide sequence ID" value="NZ_CABPSX010000015.1"/>
</dbReference>
<dbReference type="PANTHER" id="PTHR30273">
    <property type="entry name" value="PERIPLASMIC SIGNAL SENSOR AND SIGMA FACTOR ACTIVATOR FECR-RELATED"/>
    <property type="match status" value="1"/>
</dbReference>
<dbReference type="Gene3D" id="3.55.50.30">
    <property type="match status" value="1"/>
</dbReference>
<dbReference type="Pfam" id="PF16220">
    <property type="entry name" value="DUF4880"/>
    <property type="match status" value="1"/>
</dbReference>